<feature type="non-terminal residue" evidence="1">
    <location>
        <position position="240"/>
    </location>
</feature>
<dbReference type="PANTHER" id="PTHR19288">
    <property type="entry name" value="4-NITROPHENYLPHOSPHATASE-RELATED"/>
    <property type="match status" value="1"/>
</dbReference>
<dbReference type="NCBIfam" id="TIGR01460">
    <property type="entry name" value="HAD-SF-IIA"/>
    <property type="match status" value="1"/>
</dbReference>
<dbReference type="Pfam" id="PF13344">
    <property type="entry name" value="Hydrolase_6"/>
    <property type="match status" value="1"/>
</dbReference>
<dbReference type="EMBL" id="JANBPY010000648">
    <property type="protein sequence ID" value="KAJ1964930.1"/>
    <property type="molecule type" value="Genomic_DNA"/>
</dbReference>
<proteinExistence type="predicted"/>
<comment type="caution">
    <text evidence="1">The sequence shown here is derived from an EMBL/GenBank/DDBJ whole genome shotgun (WGS) entry which is preliminary data.</text>
</comment>
<name>A0A9W8E748_9FUNG</name>
<dbReference type="GO" id="GO:0008967">
    <property type="term" value="F:phosphoglycolate phosphatase activity"/>
    <property type="evidence" value="ECO:0007669"/>
    <property type="project" value="TreeGrafter"/>
</dbReference>
<dbReference type="InterPro" id="IPR023214">
    <property type="entry name" value="HAD_sf"/>
</dbReference>
<dbReference type="AlphaFoldDB" id="A0A9W8E748"/>
<evidence type="ECO:0008006" key="3">
    <source>
        <dbReference type="Google" id="ProtNLM"/>
    </source>
</evidence>
<dbReference type="Gene3D" id="3.40.50.1000">
    <property type="entry name" value="HAD superfamily/HAD-like"/>
    <property type="match status" value="2"/>
</dbReference>
<reference evidence="1" key="1">
    <citation type="submission" date="2022-07" db="EMBL/GenBank/DDBJ databases">
        <title>Phylogenomic reconstructions and comparative analyses of Kickxellomycotina fungi.</title>
        <authorList>
            <person name="Reynolds N.K."/>
            <person name="Stajich J.E."/>
            <person name="Barry K."/>
            <person name="Grigoriev I.V."/>
            <person name="Crous P."/>
            <person name="Smith M.E."/>
        </authorList>
    </citation>
    <scope>NUCLEOTIDE SEQUENCE</scope>
    <source>
        <strain evidence="1">RSA 1196</strain>
    </source>
</reference>
<dbReference type="InterPro" id="IPR006357">
    <property type="entry name" value="HAD-SF_hydro_IIA"/>
</dbReference>
<keyword evidence="2" id="KW-1185">Reference proteome</keyword>
<dbReference type="Pfam" id="PF13242">
    <property type="entry name" value="Hydrolase_like"/>
    <property type="match status" value="1"/>
</dbReference>
<dbReference type="GO" id="GO:0005737">
    <property type="term" value="C:cytoplasm"/>
    <property type="evidence" value="ECO:0007669"/>
    <property type="project" value="TreeGrafter"/>
</dbReference>
<dbReference type="InterPro" id="IPR036412">
    <property type="entry name" value="HAD-like_sf"/>
</dbReference>
<accession>A0A9W8E748</accession>
<gene>
    <name evidence="1" type="ORF">IWQ62_002792</name>
</gene>
<evidence type="ECO:0000313" key="2">
    <source>
        <dbReference type="Proteomes" id="UP001150925"/>
    </source>
</evidence>
<dbReference type="GO" id="GO:0004035">
    <property type="term" value="F:alkaline phosphatase activity"/>
    <property type="evidence" value="ECO:0007669"/>
    <property type="project" value="TreeGrafter"/>
</dbReference>
<dbReference type="SUPFAM" id="SSF56784">
    <property type="entry name" value="HAD-like"/>
    <property type="match status" value="1"/>
</dbReference>
<organism evidence="1 2">
    <name type="scientific">Dispira parvispora</name>
    <dbReference type="NCBI Taxonomy" id="1520584"/>
    <lineage>
        <taxon>Eukaryota</taxon>
        <taxon>Fungi</taxon>
        <taxon>Fungi incertae sedis</taxon>
        <taxon>Zoopagomycota</taxon>
        <taxon>Kickxellomycotina</taxon>
        <taxon>Dimargaritomycetes</taxon>
        <taxon>Dimargaritales</taxon>
        <taxon>Dimargaritaceae</taxon>
        <taxon>Dispira</taxon>
    </lineage>
</organism>
<protein>
    <recommendedName>
        <fullName evidence="3">4-nitrophenylphosphatase</fullName>
    </recommendedName>
</protein>
<dbReference type="Proteomes" id="UP001150925">
    <property type="component" value="Unassembled WGS sequence"/>
</dbReference>
<dbReference type="OrthoDB" id="413953at2759"/>
<sequence>TKSRAAYQKKFEKLGISVSEDEIFGSAYGTAVFLSTVSPLPQGKKVYVVGQDGIKDELRAKGIPLVDPFPTDKIEFSDDFWNSLQPDDEVGAVVCGFDIDINYATLARAHTYLTRVEGCRYILTNGDTTFPAAGFAFPGTGALAAILTTSTGRQPVVIGKPHATLLDCIFQVHNLDRERTCMVGDRLDTDIQFGINGGLDTLLVLTGVTKEEQLLDPENQIIPTYVMKSLGHVAHSLASV</sequence>
<evidence type="ECO:0000313" key="1">
    <source>
        <dbReference type="EMBL" id="KAJ1964930.1"/>
    </source>
</evidence>
<dbReference type="PANTHER" id="PTHR19288:SF46">
    <property type="entry name" value="HALOACID DEHALOGENASE-LIKE HYDROLASE DOMAIN-CONTAINING PROTEIN 2"/>
    <property type="match status" value="1"/>
</dbReference>